<sequence length="125" mass="13900">MIRFRHKGDFSKLTRFLERAKEAVHLGDLDKFGREGVAALASATPVDSGETAASWYYEITNKNNTVTISFHNSNIQNGVPIAIILQYGHGTGTGGWVQGRDYINPAIQPIFDQIANYAWKEVTRS</sequence>
<evidence type="ECO:0000313" key="1">
    <source>
        <dbReference type="EMBL" id="DAE18084.1"/>
    </source>
</evidence>
<protein>
    <submittedName>
        <fullName evidence="1">Type I neck protein</fullName>
    </submittedName>
</protein>
<name>A0A8S5QHS3_9CAUD</name>
<proteinExistence type="predicted"/>
<reference evidence="1" key="1">
    <citation type="journal article" date="2021" name="Proc. Natl. Acad. Sci. U.S.A.">
        <title>A Catalog of Tens of Thousands of Viruses from Human Metagenomes Reveals Hidden Associations with Chronic Diseases.</title>
        <authorList>
            <person name="Tisza M.J."/>
            <person name="Buck C.B."/>
        </authorList>
    </citation>
    <scope>NUCLEOTIDE SEQUENCE</scope>
    <source>
        <strain evidence="1">CtEBu1</strain>
    </source>
</reference>
<dbReference type="EMBL" id="BK015651">
    <property type="protein sequence ID" value="DAE18084.1"/>
    <property type="molecule type" value="Genomic_DNA"/>
</dbReference>
<accession>A0A8S5QHS3</accession>
<organism evidence="1">
    <name type="scientific">Siphoviridae sp. ctEBu1</name>
    <dbReference type="NCBI Taxonomy" id="2825393"/>
    <lineage>
        <taxon>Viruses</taxon>
        <taxon>Duplodnaviria</taxon>
        <taxon>Heunggongvirae</taxon>
        <taxon>Uroviricota</taxon>
        <taxon>Caudoviricetes</taxon>
    </lineage>
</organism>